<organism evidence="1 2">
    <name type="scientific">Amycolatopsis suaedae</name>
    <dbReference type="NCBI Taxonomy" id="2510978"/>
    <lineage>
        <taxon>Bacteria</taxon>
        <taxon>Bacillati</taxon>
        <taxon>Actinomycetota</taxon>
        <taxon>Actinomycetes</taxon>
        <taxon>Pseudonocardiales</taxon>
        <taxon>Pseudonocardiaceae</taxon>
        <taxon>Amycolatopsis</taxon>
    </lineage>
</organism>
<dbReference type="EMBL" id="SFCC01000003">
    <property type="protein sequence ID" value="RZQ64760.1"/>
    <property type="molecule type" value="Genomic_DNA"/>
</dbReference>
<dbReference type="AlphaFoldDB" id="A0A4Q7JAC6"/>
<reference evidence="1 2" key="1">
    <citation type="submission" date="2019-02" db="EMBL/GenBank/DDBJ databases">
        <title>Draft genome sequence of Amycolatopsis sp. 8-3EHSu isolated from roots of Suaeda maritima.</title>
        <authorList>
            <person name="Duangmal K."/>
            <person name="Chantavorakit T."/>
        </authorList>
    </citation>
    <scope>NUCLEOTIDE SEQUENCE [LARGE SCALE GENOMIC DNA]</scope>
    <source>
        <strain evidence="1 2">8-3EHSu</strain>
    </source>
</reference>
<dbReference type="Proteomes" id="UP000292003">
    <property type="component" value="Unassembled WGS sequence"/>
</dbReference>
<protein>
    <submittedName>
        <fullName evidence="1">Uncharacterized protein</fullName>
    </submittedName>
</protein>
<evidence type="ECO:0000313" key="2">
    <source>
        <dbReference type="Proteomes" id="UP000292003"/>
    </source>
</evidence>
<dbReference type="OrthoDB" id="10019818at2"/>
<gene>
    <name evidence="1" type="ORF">EWH70_07685</name>
</gene>
<evidence type="ECO:0000313" key="1">
    <source>
        <dbReference type="EMBL" id="RZQ64760.1"/>
    </source>
</evidence>
<accession>A0A4Q7JAC6</accession>
<name>A0A4Q7JAC6_9PSEU</name>
<comment type="caution">
    <text evidence="1">The sequence shown here is derived from an EMBL/GenBank/DDBJ whole genome shotgun (WGS) entry which is preliminary data.</text>
</comment>
<proteinExistence type="predicted"/>
<keyword evidence="2" id="KW-1185">Reference proteome</keyword>
<sequence>MPVVVDEDVVPSEVVLDGGSVGVLVGGVDVGGVCVRVGVDVGEVGSLVTGGGVPGGGLPGGGLTGGGTFGGGVNTVVVGLPSGPVVTVVLGGAEYEPATGSPLTIIGSWAGTGWPGTTGEPGPPPGLPTCAGPPASAEGSLPASWATAPNAVASTSPLAARTARPVRCRRPPGAPGGVSVPGVSGWFDGDPGDWGIVAPSVAVPGSGIRCGTLSLPDDPGRANRHTVVTLRSGRKVRNDPPE</sequence>